<dbReference type="EMBL" id="WJBH02000295">
    <property type="protein sequence ID" value="KAI9549527.1"/>
    <property type="molecule type" value="Genomic_DNA"/>
</dbReference>
<dbReference type="InterPro" id="IPR011055">
    <property type="entry name" value="Dup_hybrid_motif"/>
</dbReference>
<feature type="region of interest" description="Disordered" evidence="1">
    <location>
        <begin position="20"/>
        <end position="39"/>
    </location>
</feature>
<accession>A0AAD5PKP4</accession>
<gene>
    <name evidence="3" type="ORF">GHT06_004082</name>
</gene>
<feature type="compositionally biased region" description="Gly residues" evidence="1">
    <location>
        <begin position="26"/>
        <end position="36"/>
    </location>
</feature>
<reference evidence="3" key="1">
    <citation type="submission" date="2022-05" db="EMBL/GenBank/DDBJ databases">
        <title>A multi-omics perspective on studying reproductive biology in Daphnia sinensis.</title>
        <authorList>
            <person name="Jia J."/>
        </authorList>
    </citation>
    <scope>NUCLEOTIDE SEQUENCE</scope>
    <source>
        <strain evidence="3">WSL</strain>
    </source>
</reference>
<evidence type="ECO:0000313" key="3">
    <source>
        <dbReference type="EMBL" id="KAI9549527.1"/>
    </source>
</evidence>
<comment type="caution">
    <text evidence="3">The sequence shown here is derived from an EMBL/GenBank/DDBJ whole genome shotgun (WGS) entry which is preliminary data.</text>
</comment>
<dbReference type="Gene3D" id="2.70.70.10">
    <property type="entry name" value="Glucose Permease (Domain IIA)"/>
    <property type="match status" value="1"/>
</dbReference>
<evidence type="ECO:0000259" key="2">
    <source>
        <dbReference type="Pfam" id="PF01551"/>
    </source>
</evidence>
<protein>
    <recommendedName>
        <fullName evidence="2">M23ase beta-sheet core domain-containing protein</fullName>
    </recommendedName>
</protein>
<sequence length="147" mass="16409">MYEAELNELEVKLAPNEIPVKKGDQIGNGGNTGNSGGPHLHFEIRDSLDRALDPLLFGFPEILDNIAPTPQKIALVPLDIDSRVNGKFQRVEFTPQAAGSGYKIAENIQITGRMGLKCKVLINLMEHKIEMDFLILNWKMRLGQSFH</sequence>
<dbReference type="Pfam" id="PF01551">
    <property type="entry name" value="Peptidase_M23"/>
    <property type="match status" value="1"/>
</dbReference>
<evidence type="ECO:0000313" key="4">
    <source>
        <dbReference type="Proteomes" id="UP000820818"/>
    </source>
</evidence>
<keyword evidence="4" id="KW-1185">Reference proteome</keyword>
<proteinExistence type="predicted"/>
<dbReference type="Proteomes" id="UP000820818">
    <property type="component" value="Unassembled WGS sequence"/>
</dbReference>
<dbReference type="AlphaFoldDB" id="A0AAD5PKP4"/>
<dbReference type="SUPFAM" id="SSF51261">
    <property type="entry name" value="Duplicated hybrid motif"/>
    <property type="match status" value="1"/>
</dbReference>
<dbReference type="InterPro" id="IPR016047">
    <property type="entry name" value="M23ase_b-sheet_dom"/>
</dbReference>
<evidence type="ECO:0000256" key="1">
    <source>
        <dbReference type="SAM" id="MobiDB-lite"/>
    </source>
</evidence>
<name>A0AAD5PKP4_9CRUS</name>
<feature type="domain" description="M23ase beta-sheet core" evidence="2">
    <location>
        <begin position="6"/>
        <end position="53"/>
    </location>
</feature>
<organism evidence="3 4">
    <name type="scientific">Daphnia sinensis</name>
    <dbReference type="NCBI Taxonomy" id="1820382"/>
    <lineage>
        <taxon>Eukaryota</taxon>
        <taxon>Metazoa</taxon>
        <taxon>Ecdysozoa</taxon>
        <taxon>Arthropoda</taxon>
        <taxon>Crustacea</taxon>
        <taxon>Branchiopoda</taxon>
        <taxon>Diplostraca</taxon>
        <taxon>Cladocera</taxon>
        <taxon>Anomopoda</taxon>
        <taxon>Daphniidae</taxon>
        <taxon>Daphnia</taxon>
        <taxon>Daphnia similis group</taxon>
    </lineage>
</organism>